<dbReference type="OrthoDB" id="7062032at2"/>
<dbReference type="PANTHER" id="PTHR33938:SF15">
    <property type="entry name" value="FERULOYL ESTERASE B-RELATED"/>
    <property type="match status" value="1"/>
</dbReference>
<evidence type="ECO:0000313" key="5">
    <source>
        <dbReference type="EMBL" id="TDG07028.1"/>
    </source>
</evidence>
<dbReference type="Proteomes" id="UP000295606">
    <property type="component" value="Unassembled WGS sequence"/>
</dbReference>
<keyword evidence="1" id="KW-0719">Serine esterase</keyword>
<dbReference type="InterPro" id="IPR011118">
    <property type="entry name" value="Tannase/feruloyl_esterase"/>
</dbReference>
<dbReference type="PANTHER" id="PTHR33938">
    <property type="entry name" value="FERULOYL ESTERASE B-RELATED"/>
    <property type="match status" value="1"/>
</dbReference>
<evidence type="ECO:0000256" key="3">
    <source>
        <dbReference type="ARBA" id="ARBA00022801"/>
    </source>
</evidence>
<keyword evidence="2" id="KW-0732">Signal</keyword>
<dbReference type="AlphaFoldDB" id="A0A4R5LCT8"/>
<reference evidence="5 6" key="1">
    <citation type="submission" date="2019-03" db="EMBL/GenBank/DDBJ databases">
        <title>Paraburkholderia sp. isolated from native Mimosa gymnas in Guartela State Park, Brazil.</title>
        <authorList>
            <person name="Paulitsch F."/>
            <person name="Hungria M."/>
            <person name="Delamuta J.R.M."/>
            <person name="Ribeiro R.A."/>
            <person name="Dall'Agnol R."/>
            <person name="Silva J.S.B."/>
        </authorList>
    </citation>
    <scope>NUCLEOTIDE SEQUENCE [LARGE SCALE GENOMIC DNA]</scope>
    <source>
        <strain evidence="5 6">CNPSo 3008</strain>
    </source>
</reference>
<gene>
    <name evidence="5" type="ORF">E1N52_17420</name>
</gene>
<evidence type="ECO:0000256" key="4">
    <source>
        <dbReference type="ARBA" id="ARBA00023157"/>
    </source>
</evidence>
<dbReference type="Pfam" id="PF07519">
    <property type="entry name" value="Tannase"/>
    <property type="match status" value="1"/>
</dbReference>
<evidence type="ECO:0000256" key="1">
    <source>
        <dbReference type="ARBA" id="ARBA00022487"/>
    </source>
</evidence>
<organism evidence="5 6">
    <name type="scientific">Paraburkholderia guartelaensis</name>
    <dbReference type="NCBI Taxonomy" id="2546446"/>
    <lineage>
        <taxon>Bacteria</taxon>
        <taxon>Pseudomonadati</taxon>
        <taxon>Pseudomonadota</taxon>
        <taxon>Betaproteobacteria</taxon>
        <taxon>Burkholderiales</taxon>
        <taxon>Burkholderiaceae</taxon>
        <taxon>Paraburkholderia</taxon>
    </lineage>
</organism>
<dbReference type="GO" id="GO:0052689">
    <property type="term" value="F:carboxylic ester hydrolase activity"/>
    <property type="evidence" value="ECO:0007669"/>
    <property type="project" value="UniProtKB-KW"/>
</dbReference>
<evidence type="ECO:0000313" key="6">
    <source>
        <dbReference type="Proteomes" id="UP000295606"/>
    </source>
</evidence>
<name>A0A4R5LCT8_9BURK</name>
<comment type="caution">
    <text evidence="5">The sequence shown here is derived from an EMBL/GenBank/DDBJ whole genome shotgun (WGS) entry which is preliminary data.</text>
</comment>
<evidence type="ECO:0000256" key="2">
    <source>
        <dbReference type="ARBA" id="ARBA00022729"/>
    </source>
</evidence>
<proteinExistence type="predicted"/>
<keyword evidence="4" id="KW-1015">Disulfide bond</keyword>
<keyword evidence="3 5" id="KW-0378">Hydrolase</keyword>
<sequence>MPRSQANGPGASACYRGSTRPTRTLHASCGAVASFVRFYEIPGLQHAVGTEFNASWDSLTTLENWVEHGTPPVHQVVTDTAGVPGRTRPLCQYPAWPSYNGAGDVNSAKSLTCVQDYRCSGRPRRCR</sequence>
<accession>A0A4R5LCT8</accession>
<protein>
    <submittedName>
        <fullName evidence="5">Tannase/feruloyl esterase family alpha/beta hydrolase</fullName>
    </submittedName>
</protein>
<dbReference type="EMBL" id="SMOD01000012">
    <property type="protein sequence ID" value="TDG07028.1"/>
    <property type="molecule type" value="Genomic_DNA"/>
</dbReference>